<reference evidence="2" key="1">
    <citation type="submission" date="2020-02" db="EMBL/GenBank/DDBJ databases">
        <authorList>
            <person name="Meier V. D."/>
        </authorList>
    </citation>
    <scope>NUCLEOTIDE SEQUENCE</scope>
    <source>
        <strain evidence="2">AVDCRST_MAG11</strain>
    </source>
</reference>
<gene>
    <name evidence="2" type="ORF">AVDCRST_MAG11-613</name>
</gene>
<protein>
    <submittedName>
        <fullName evidence="2">Uncharacterized protein</fullName>
    </submittedName>
</protein>
<evidence type="ECO:0000313" key="2">
    <source>
        <dbReference type="EMBL" id="CAA9297822.1"/>
    </source>
</evidence>
<evidence type="ECO:0000256" key="1">
    <source>
        <dbReference type="SAM" id="MobiDB-lite"/>
    </source>
</evidence>
<feature type="non-terminal residue" evidence="2">
    <location>
        <position position="134"/>
    </location>
</feature>
<feature type="compositionally biased region" description="Low complexity" evidence="1">
    <location>
        <begin position="103"/>
        <end position="115"/>
    </location>
</feature>
<feature type="non-terminal residue" evidence="2">
    <location>
        <position position="1"/>
    </location>
</feature>
<feature type="compositionally biased region" description="Pro residues" evidence="1">
    <location>
        <begin position="125"/>
        <end position="134"/>
    </location>
</feature>
<feature type="region of interest" description="Disordered" evidence="1">
    <location>
        <begin position="1"/>
        <end position="134"/>
    </location>
</feature>
<organism evidence="2">
    <name type="scientific">uncultured Gemmatimonadaceae bacterium</name>
    <dbReference type="NCBI Taxonomy" id="246130"/>
    <lineage>
        <taxon>Bacteria</taxon>
        <taxon>Pseudomonadati</taxon>
        <taxon>Gemmatimonadota</taxon>
        <taxon>Gemmatimonadia</taxon>
        <taxon>Gemmatimonadales</taxon>
        <taxon>Gemmatimonadaceae</taxon>
        <taxon>environmental samples</taxon>
    </lineage>
</organism>
<sequence length="134" mass="14634">VAEAVHRRAGEPDAPARAPHRRGHRGRLPALVRPHRRVRDREHQQPPRGPRPPRRGAGARGAGPGRRDRGLRAGARAARRAVHEPRHRARGLPRGARRPPGGPVLAPGGARSAVLARDRRRGRRPAPPAGPRRL</sequence>
<proteinExistence type="predicted"/>
<dbReference type="EMBL" id="CADCTU010000134">
    <property type="protein sequence ID" value="CAA9297822.1"/>
    <property type="molecule type" value="Genomic_DNA"/>
</dbReference>
<feature type="compositionally biased region" description="Basic residues" evidence="1">
    <location>
        <begin position="18"/>
        <end position="38"/>
    </location>
</feature>
<dbReference type="AlphaFoldDB" id="A0A6J4K6Z1"/>
<feature type="compositionally biased region" description="Basic and acidic residues" evidence="1">
    <location>
        <begin position="1"/>
        <end position="11"/>
    </location>
</feature>
<accession>A0A6J4K6Z1</accession>
<feature type="compositionally biased region" description="Basic residues" evidence="1">
    <location>
        <begin position="77"/>
        <end position="97"/>
    </location>
</feature>
<name>A0A6J4K6Z1_9BACT</name>